<dbReference type="NCBIfam" id="TIGR02469">
    <property type="entry name" value="CbiT"/>
    <property type="match status" value="1"/>
</dbReference>
<reference evidence="7 8" key="1">
    <citation type="submission" date="2020-08" db="EMBL/GenBank/DDBJ databases">
        <title>Genomic Encyclopedia of Type Strains, Phase IV (KMG-IV): sequencing the most valuable type-strain genomes for metagenomic binning, comparative biology and taxonomic classification.</title>
        <authorList>
            <person name="Goeker M."/>
        </authorList>
    </citation>
    <scope>NUCLEOTIDE SEQUENCE [LARGE SCALE GENOMIC DNA]</scope>
    <source>
        <strain evidence="7 8">DSM 19979</strain>
    </source>
</reference>
<feature type="domain" description="Tetrapyrrole methylase" evidence="6">
    <location>
        <begin position="11"/>
        <end position="193"/>
    </location>
</feature>
<dbReference type="Proteomes" id="UP000553193">
    <property type="component" value="Unassembled WGS sequence"/>
</dbReference>
<dbReference type="EMBL" id="JACIDJ010000006">
    <property type="protein sequence ID" value="MBB3899750.1"/>
    <property type="molecule type" value="Genomic_DNA"/>
</dbReference>
<evidence type="ECO:0000256" key="2">
    <source>
        <dbReference type="ARBA" id="ARBA00022573"/>
    </source>
</evidence>
<dbReference type="AlphaFoldDB" id="A0A840AGY7"/>
<dbReference type="UniPathway" id="UPA00148"/>
<dbReference type="InterPro" id="IPR006365">
    <property type="entry name" value="Cbl_synth_CobL"/>
</dbReference>
<dbReference type="PANTHER" id="PTHR43182:SF1">
    <property type="entry name" value="COBALT-PRECORRIN-7 C(5)-METHYLTRANSFERASE"/>
    <property type="match status" value="1"/>
</dbReference>
<dbReference type="InterPro" id="IPR050714">
    <property type="entry name" value="Cobalamin_biosynth_MTase"/>
</dbReference>
<dbReference type="Gene3D" id="3.40.50.150">
    <property type="entry name" value="Vaccinia Virus protein VP39"/>
    <property type="match status" value="1"/>
</dbReference>
<evidence type="ECO:0000256" key="4">
    <source>
        <dbReference type="ARBA" id="ARBA00022679"/>
    </source>
</evidence>
<dbReference type="GO" id="GO:0032259">
    <property type="term" value="P:methylation"/>
    <property type="evidence" value="ECO:0007669"/>
    <property type="project" value="UniProtKB-KW"/>
</dbReference>
<dbReference type="PIRSF" id="PIRSF036428">
    <property type="entry name" value="CobL"/>
    <property type="match status" value="1"/>
</dbReference>
<proteinExistence type="predicted"/>
<dbReference type="Gene3D" id="3.30.950.10">
    <property type="entry name" value="Methyltransferase, Cobalt-precorrin-4 Transmethylase, Domain 2"/>
    <property type="match status" value="1"/>
</dbReference>
<keyword evidence="4 7" id="KW-0808">Transferase</keyword>
<dbReference type="GO" id="GO:0046025">
    <property type="term" value="F:precorrin-6Y C5,15-methyltransferase (decarboxylating) activity"/>
    <property type="evidence" value="ECO:0007669"/>
    <property type="project" value="UniProtKB-EC"/>
</dbReference>
<keyword evidence="3 7" id="KW-0489">Methyltransferase</keyword>
<evidence type="ECO:0000256" key="5">
    <source>
        <dbReference type="ARBA" id="ARBA00022691"/>
    </source>
</evidence>
<evidence type="ECO:0000256" key="1">
    <source>
        <dbReference type="ARBA" id="ARBA00004953"/>
    </source>
</evidence>
<dbReference type="InterPro" id="IPR000878">
    <property type="entry name" value="4pyrrol_Mease"/>
</dbReference>
<comment type="pathway">
    <text evidence="1">Cofactor biosynthesis; adenosylcobalamin biosynthesis.</text>
</comment>
<gene>
    <name evidence="7" type="ORF">GGQ83_003210</name>
</gene>
<evidence type="ECO:0000256" key="3">
    <source>
        <dbReference type="ARBA" id="ARBA00022603"/>
    </source>
</evidence>
<dbReference type="NCBIfam" id="TIGR02467">
    <property type="entry name" value="CbiE"/>
    <property type="match status" value="1"/>
</dbReference>
<comment type="caution">
    <text evidence="7">The sequence shown here is derived from an EMBL/GenBank/DDBJ whole genome shotgun (WGS) entry which is preliminary data.</text>
</comment>
<dbReference type="Gene3D" id="3.40.1010.10">
    <property type="entry name" value="Cobalt-precorrin-4 Transmethylase, Domain 1"/>
    <property type="match status" value="1"/>
</dbReference>
<dbReference type="GO" id="GO:0008276">
    <property type="term" value="F:protein methyltransferase activity"/>
    <property type="evidence" value="ECO:0007669"/>
    <property type="project" value="InterPro"/>
</dbReference>
<dbReference type="PANTHER" id="PTHR43182">
    <property type="entry name" value="COBALT-PRECORRIN-6B C(15)-METHYLTRANSFERASE (DECARBOXYLATING)"/>
    <property type="match status" value="1"/>
</dbReference>
<accession>A0A840AGY7</accession>
<dbReference type="InterPro" id="IPR014777">
    <property type="entry name" value="4pyrrole_Mease_sub1"/>
</dbReference>
<keyword evidence="8" id="KW-1185">Reference proteome</keyword>
<dbReference type="InterPro" id="IPR029063">
    <property type="entry name" value="SAM-dependent_MTases_sf"/>
</dbReference>
<sequence length="406" mass="41484">MDEASRAAPWLSIIGIGEDGLAGLGTAALAYLAGAETVFGGARHLRLAAGGITGEAQTWPSPFSVAPVLALRGRRVAVLTSGDPMWHGAGASLLREIPAEEARVFPHASAASLAAARLGWPLAEVTTLSLHGRDMALLRPHLHPGARLILLTSGAEAPAAIAALLAGLGFGDSRLALLEALGGPEERLRTARAAGFALAAPHPLNTLAVEVVAAPDATWLPRAPGLPDALFEHDGQLTKREARALALSALRPFPGGLLWDVGAGAGSIGIEWMLAHPACRAIGIEARADRATRAAANAAALGVPGLRLVVGEAPAALAGLPAPDAIFLGGGANDPGVFDAALEALKPGGVFVAHAVTLETEALLLARHAALGGEMLRINLARAEAVGSMTGWRAAMPVTQWIWRKP</sequence>
<keyword evidence="2" id="KW-0169">Cobalamin biosynthesis</keyword>
<dbReference type="Pfam" id="PF00590">
    <property type="entry name" value="TP_methylase"/>
    <property type="match status" value="1"/>
</dbReference>
<keyword evidence="5" id="KW-0949">S-adenosyl-L-methionine</keyword>
<dbReference type="SUPFAM" id="SSF53335">
    <property type="entry name" value="S-adenosyl-L-methionine-dependent methyltransferases"/>
    <property type="match status" value="1"/>
</dbReference>
<organism evidence="7 8">
    <name type="scientific">Roseococcus suduntuyensis</name>
    <dbReference type="NCBI Taxonomy" id="455361"/>
    <lineage>
        <taxon>Bacteria</taxon>
        <taxon>Pseudomonadati</taxon>
        <taxon>Pseudomonadota</taxon>
        <taxon>Alphaproteobacteria</taxon>
        <taxon>Acetobacterales</taxon>
        <taxon>Roseomonadaceae</taxon>
        <taxon>Roseococcus</taxon>
    </lineage>
</organism>
<evidence type="ECO:0000313" key="8">
    <source>
        <dbReference type="Proteomes" id="UP000553193"/>
    </source>
</evidence>
<evidence type="ECO:0000313" key="7">
    <source>
        <dbReference type="EMBL" id="MBB3899750.1"/>
    </source>
</evidence>
<dbReference type="InterPro" id="IPR035996">
    <property type="entry name" value="4pyrrol_Methylase_sf"/>
</dbReference>
<name>A0A840AGY7_9PROT</name>
<dbReference type="CDD" id="cd11644">
    <property type="entry name" value="Precorrin-6Y-MT"/>
    <property type="match status" value="1"/>
</dbReference>
<dbReference type="InterPro" id="IPR014008">
    <property type="entry name" value="Cbl_synth_MTase_CbiT"/>
</dbReference>
<dbReference type="CDD" id="cd02440">
    <property type="entry name" value="AdoMet_MTases"/>
    <property type="match status" value="1"/>
</dbReference>
<dbReference type="GO" id="GO:0009236">
    <property type="term" value="P:cobalamin biosynthetic process"/>
    <property type="evidence" value="ECO:0007669"/>
    <property type="project" value="UniProtKB-UniPathway"/>
</dbReference>
<dbReference type="SUPFAM" id="SSF53790">
    <property type="entry name" value="Tetrapyrrole methylase"/>
    <property type="match status" value="1"/>
</dbReference>
<evidence type="ECO:0000259" key="6">
    <source>
        <dbReference type="Pfam" id="PF00590"/>
    </source>
</evidence>
<protein>
    <submittedName>
        <fullName evidence="7">Precorrin-6Y C5,15-methyltransferase (Decarboxylating)</fullName>
        <ecNumber evidence="7">2.1.1.132</ecNumber>
    </submittedName>
</protein>
<dbReference type="InterPro" id="IPR012818">
    <property type="entry name" value="CbiE"/>
</dbReference>
<dbReference type="EC" id="2.1.1.132" evidence="7"/>
<dbReference type="InterPro" id="IPR014776">
    <property type="entry name" value="4pyrrole_Mease_sub2"/>
</dbReference>
<dbReference type="RefSeq" id="WP_184385805.1">
    <property type="nucleotide sequence ID" value="NZ_JACIDJ010000006.1"/>
</dbReference>